<evidence type="ECO:0000313" key="2">
    <source>
        <dbReference type="EMBL" id="WOL07833.1"/>
    </source>
</evidence>
<name>A0AAQ3KFD5_9LILI</name>
<evidence type="ECO:0000256" key="1">
    <source>
        <dbReference type="SAM" id="MobiDB-lite"/>
    </source>
</evidence>
<organism evidence="2 3">
    <name type="scientific">Canna indica</name>
    <name type="common">Indian-shot</name>
    <dbReference type="NCBI Taxonomy" id="4628"/>
    <lineage>
        <taxon>Eukaryota</taxon>
        <taxon>Viridiplantae</taxon>
        <taxon>Streptophyta</taxon>
        <taxon>Embryophyta</taxon>
        <taxon>Tracheophyta</taxon>
        <taxon>Spermatophyta</taxon>
        <taxon>Magnoliopsida</taxon>
        <taxon>Liliopsida</taxon>
        <taxon>Zingiberales</taxon>
        <taxon>Cannaceae</taxon>
        <taxon>Canna</taxon>
    </lineage>
</organism>
<dbReference type="PANTHER" id="PTHR33696:SF3">
    <property type="entry name" value="FLZ-TYPE DOMAIN-CONTAINING PROTEIN"/>
    <property type="match status" value="1"/>
</dbReference>
<keyword evidence="3" id="KW-1185">Reference proteome</keyword>
<reference evidence="2 3" key="1">
    <citation type="submission" date="2023-10" db="EMBL/GenBank/DDBJ databases">
        <title>Chromosome-scale genome assembly provides insights into flower coloration mechanisms of Canna indica.</title>
        <authorList>
            <person name="Li C."/>
        </authorList>
    </citation>
    <scope>NUCLEOTIDE SEQUENCE [LARGE SCALE GENOMIC DNA]</scope>
    <source>
        <tissue evidence="2">Flower</tissue>
    </source>
</reference>
<proteinExistence type="predicted"/>
<feature type="region of interest" description="Disordered" evidence="1">
    <location>
        <begin position="17"/>
        <end position="62"/>
    </location>
</feature>
<dbReference type="AlphaFoldDB" id="A0AAQ3KFD5"/>
<protein>
    <submittedName>
        <fullName evidence="2">Uncharacterized protein</fullName>
    </submittedName>
</protein>
<dbReference type="PANTHER" id="PTHR33696">
    <property type="entry name" value="T22J18.15-RELATED"/>
    <property type="match status" value="1"/>
</dbReference>
<sequence>MSLHKTHSLANIPFSWENQPGISKVAPHLGEDNPVAPHEEEQLVTPKLTKKLPPPPCKVENPKQSTLHGIYVPLPPCAFQPPPSLPQKAPGKKVSMKEGGDPFLAAYMECTKSRKQGRKRDLWEKLGLSCRGGRREVREEAMVRLPAKLPEEGEREEIK</sequence>
<gene>
    <name evidence="2" type="ORF">Cni_G16582</name>
</gene>
<accession>A0AAQ3KFD5</accession>
<evidence type="ECO:0000313" key="3">
    <source>
        <dbReference type="Proteomes" id="UP001327560"/>
    </source>
</evidence>
<dbReference type="Proteomes" id="UP001327560">
    <property type="component" value="Chromosome 5"/>
</dbReference>
<dbReference type="EMBL" id="CP136894">
    <property type="protein sequence ID" value="WOL07833.1"/>
    <property type="molecule type" value="Genomic_DNA"/>
</dbReference>